<dbReference type="AlphaFoldDB" id="A0A1F6BJ96"/>
<organism evidence="2 3">
    <name type="scientific">Candidatus Gottesmanbacteria bacterium RIFCSPLOWO2_01_FULL_42_22</name>
    <dbReference type="NCBI Taxonomy" id="1798391"/>
    <lineage>
        <taxon>Bacteria</taxon>
        <taxon>Candidatus Gottesmaniibacteriota</taxon>
    </lineage>
</organism>
<dbReference type="STRING" id="1798391.A2968_01815"/>
<dbReference type="Gene3D" id="2.60.40.680">
    <property type="match status" value="1"/>
</dbReference>
<keyword evidence="1" id="KW-1133">Transmembrane helix</keyword>
<keyword evidence="1" id="KW-0472">Membrane</keyword>
<sequence>MTDTAQPPVDAKKTAPPVKIPQKHPLYFYLLLIIVPLLLLVSFTPLKNLLSPKASNNIKLSFDPEKIALNANQQSIVKIMADSGSKEVAFIRLALIFDPKTVNLKDKIVPNPLLNTVIDSTPVDEANASGKALLVIAASPESKRPSGKFEIAALTLTGKTAGKSALTFDASDMQIASGDALEMEFRSTPAKITVSL</sequence>
<reference evidence="2 3" key="1">
    <citation type="journal article" date="2016" name="Nat. Commun.">
        <title>Thousands of microbial genomes shed light on interconnected biogeochemical processes in an aquifer system.</title>
        <authorList>
            <person name="Anantharaman K."/>
            <person name="Brown C.T."/>
            <person name="Hug L.A."/>
            <person name="Sharon I."/>
            <person name="Castelle C.J."/>
            <person name="Probst A.J."/>
            <person name="Thomas B.C."/>
            <person name="Singh A."/>
            <person name="Wilkins M.J."/>
            <person name="Karaoz U."/>
            <person name="Brodie E.L."/>
            <person name="Williams K.H."/>
            <person name="Hubbard S.S."/>
            <person name="Banfield J.F."/>
        </authorList>
    </citation>
    <scope>NUCLEOTIDE SEQUENCE [LARGE SCALE GENOMIC DNA]</scope>
</reference>
<name>A0A1F6BJ96_9BACT</name>
<dbReference type="Proteomes" id="UP000176228">
    <property type="component" value="Unassembled WGS sequence"/>
</dbReference>
<feature type="transmembrane region" description="Helical" evidence="1">
    <location>
        <begin position="26"/>
        <end position="46"/>
    </location>
</feature>
<keyword evidence="1" id="KW-0812">Transmembrane</keyword>
<evidence type="ECO:0008006" key="4">
    <source>
        <dbReference type="Google" id="ProtNLM"/>
    </source>
</evidence>
<comment type="caution">
    <text evidence="2">The sequence shown here is derived from an EMBL/GenBank/DDBJ whole genome shotgun (WGS) entry which is preliminary data.</text>
</comment>
<dbReference type="EMBL" id="MFJU01000008">
    <property type="protein sequence ID" value="OGG36995.1"/>
    <property type="molecule type" value="Genomic_DNA"/>
</dbReference>
<evidence type="ECO:0000256" key="1">
    <source>
        <dbReference type="SAM" id="Phobius"/>
    </source>
</evidence>
<accession>A0A1F6BJ96</accession>
<protein>
    <recommendedName>
        <fullName evidence="4">Cohesin domain-containing protein</fullName>
    </recommendedName>
</protein>
<evidence type="ECO:0000313" key="3">
    <source>
        <dbReference type="Proteomes" id="UP000176228"/>
    </source>
</evidence>
<proteinExistence type="predicted"/>
<gene>
    <name evidence="2" type="ORF">A2968_01815</name>
</gene>
<evidence type="ECO:0000313" key="2">
    <source>
        <dbReference type="EMBL" id="OGG36995.1"/>
    </source>
</evidence>